<proteinExistence type="predicted"/>
<dbReference type="Pfam" id="PF14028">
    <property type="entry name" value="Lant_dehydr_C"/>
    <property type="match status" value="1"/>
</dbReference>
<dbReference type="Pfam" id="PF04738">
    <property type="entry name" value="Lant_dehydr_N"/>
    <property type="match status" value="1"/>
</dbReference>
<dbReference type="InterPro" id="IPR023809">
    <property type="entry name" value="Thiopep_bacteriocin_synth_dom"/>
</dbReference>
<reference evidence="4" key="1">
    <citation type="submission" date="2023-02" db="EMBL/GenBank/DDBJ databases">
        <title>Actinomadura rubrobrunea NBRC 14622.</title>
        <authorList>
            <person name="Ichikawa N."/>
            <person name="Sato H."/>
            <person name="Tonouchi N."/>
        </authorList>
    </citation>
    <scope>NUCLEOTIDE SEQUENCE</scope>
    <source>
        <strain evidence="4">NBRC 14622</strain>
    </source>
</reference>
<organism evidence="4 5">
    <name type="scientific">Actinomadura rubrobrunea</name>
    <dbReference type="NCBI Taxonomy" id="115335"/>
    <lineage>
        <taxon>Bacteria</taxon>
        <taxon>Bacillati</taxon>
        <taxon>Actinomycetota</taxon>
        <taxon>Actinomycetes</taxon>
        <taxon>Streptosporangiales</taxon>
        <taxon>Thermomonosporaceae</taxon>
        <taxon>Actinomadura</taxon>
    </lineage>
</organism>
<evidence type="ECO:0000256" key="1">
    <source>
        <dbReference type="SAM" id="Coils"/>
    </source>
</evidence>
<protein>
    <recommendedName>
        <fullName evidence="6">Lantibiotic dehydratase</fullName>
    </recommendedName>
</protein>
<dbReference type="AlphaFoldDB" id="A0A9W6Q299"/>
<sequence length="1043" mass="113320">MAVPRRFRHAGFVLVRATTCPPGMTPPGDLDLTDPTAVEREGAAWLAHIWARCEVREAVGLSSPDLAAGVERLLADGCPAGRRLRRTVASLASYMLRWERRATPFGMFAGVTTAALGPAAAKVGTGHRVVVRADAEWLTELINHIEQNRALRMRLSVVTDNTGTVRDGHFIVLRRADLGARSPGPLREASVRLTAPIAYALDQAVRPQRLAVLADRMSQRFPSAGVDQIHRLLHGLIDGGFLITSLRPASTIEDPLNHLIQELRRAGVHETADEELAEIADLLDQLEAVNARLVEHNTTADPVRSATLRAEVTDTMRSLATGTGHVLAADLRLNAYITMPEPVLKEAERAADVLLRLSAQPFGTTAWLDYHARFRARYGTGALVPIRELLADSGLGYPHGHLGAPRARPAWRALTQRDATLMAMIQQALVDGLEEIRLSDADVQALMIGDQNEAVVPPRIELGVALHADSAEAINRGDFTLHVVAAPRAHTSMIGRFAYLLDEADRARLARTYAPADGDAVVAQLSFAPRRPHNDNVVRVAPHAGTVVLPLAEHPDTAHDHSCASGAGRGVLSLDDLAVTADADQMYLVQRSTGRRVLAYIPHALDTTVQTPPLARFLAEVADARSAVFGPLDLGAARTLPYVPRIRYRRTVLSPARWLLNQGDLTATSDDWEEALRRWRDRWKVPARVVLCHGELRLPLNLDQPLDRWLLRTRLNKTEQVELREDASTAGQGWAERATELVIPMVAATAPTRRLPATTPPGVVHQPGDALLLRAHLVGNPARFDTILARHLPAFVHQVGAPIRRWWASRHRDLIRLEADQYLVVLFRLADQSQYGPVAARLAAFAQHLQARGLLAQLVLAPTAEQSGRYGHGPALEAAEEVFTADTAAAIAQITMVQAAGVAAQAVAAASMTHLAASFAPDTATGYRTLVRCAKQRLGPVAPDVRDITFRLADPADDFAAVRALPCGDAVATAWQNRARALATYHHLLAQQRNPEDLLTTLLHGHHVRALGLDPEHEATTIRLARAAALRNLATTSPSAGAQ</sequence>
<gene>
    <name evidence="4" type="ORF">Arub01_56940</name>
</gene>
<dbReference type="Proteomes" id="UP001165124">
    <property type="component" value="Unassembled WGS sequence"/>
</dbReference>
<evidence type="ECO:0008006" key="6">
    <source>
        <dbReference type="Google" id="ProtNLM"/>
    </source>
</evidence>
<comment type="caution">
    <text evidence="4">The sequence shown here is derived from an EMBL/GenBank/DDBJ whole genome shotgun (WGS) entry which is preliminary data.</text>
</comment>
<feature type="domain" description="Lantibiotic dehydratase N-terminal" evidence="2">
    <location>
        <begin position="53"/>
        <end position="711"/>
    </location>
</feature>
<keyword evidence="5" id="KW-1185">Reference proteome</keyword>
<evidence type="ECO:0000313" key="4">
    <source>
        <dbReference type="EMBL" id="GLW67451.1"/>
    </source>
</evidence>
<evidence type="ECO:0000259" key="2">
    <source>
        <dbReference type="Pfam" id="PF04738"/>
    </source>
</evidence>
<feature type="coiled-coil region" evidence="1">
    <location>
        <begin position="269"/>
        <end position="299"/>
    </location>
</feature>
<dbReference type="NCBIfam" id="TIGR03891">
    <property type="entry name" value="thiopep_ocin"/>
    <property type="match status" value="1"/>
</dbReference>
<feature type="domain" description="Thiopeptide-type bacteriocin biosynthesis" evidence="3">
    <location>
        <begin position="775"/>
        <end position="1027"/>
    </location>
</feature>
<accession>A0A9W6Q299</accession>
<name>A0A9W6Q299_9ACTN</name>
<dbReference type="InterPro" id="IPR006827">
    <property type="entry name" value="Lant_deHydtase_N"/>
</dbReference>
<evidence type="ECO:0000313" key="5">
    <source>
        <dbReference type="Proteomes" id="UP001165124"/>
    </source>
</evidence>
<dbReference type="EMBL" id="BSRZ01000024">
    <property type="protein sequence ID" value="GLW67451.1"/>
    <property type="molecule type" value="Genomic_DNA"/>
</dbReference>
<keyword evidence="1" id="KW-0175">Coiled coil</keyword>
<evidence type="ECO:0000259" key="3">
    <source>
        <dbReference type="Pfam" id="PF14028"/>
    </source>
</evidence>